<dbReference type="EMBL" id="JARK01001366">
    <property type="protein sequence ID" value="EYC17621.1"/>
    <property type="molecule type" value="Genomic_DNA"/>
</dbReference>
<dbReference type="AlphaFoldDB" id="A0A016URS7"/>
<organism evidence="2 3">
    <name type="scientific">Ancylostoma ceylanicum</name>
    <dbReference type="NCBI Taxonomy" id="53326"/>
    <lineage>
        <taxon>Eukaryota</taxon>
        <taxon>Metazoa</taxon>
        <taxon>Ecdysozoa</taxon>
        <taxon>Nematoda</taxon>
        <taxon>Chromadorea</taxon>
        <taxon>Rhabditida</taxon>
        <taxon>Rhabditina</taxon>
        <taxon>Rhabditomorpha</taxon>
        <taxon>Strongyloidea</taxon>
        <taxon>Ancylostomatidae</taxon>
        <taxon>Ancylostomatinae</taxon>
        <taxon>Ancylostoma</taxon>
    </lineage>
</organism>
<dbReference type="OrthoDB" id="5854880at2759"/>
<evidence type="ECO:0000313" key="2">
    <source>
        <dbReference type="EMBL" id="EYC17621.1"/>
    </source>
</evidence>
<evidence type="ECO:0000256" key="1">
    <source>
        <dbReference type="SAM" id="MobiDB-lite"/>
    </source>
</evidence>
<feature type="region of interest" description="Disordered" evidence="1">
    <location>
        <begin position="1"/>
        <end position="31"/>
    </location>
</feature>
<comment type="caution">
    <text evidence="2">The sequence shown here is derived from an EMBL/GenBank/DDBJ whole genome shotgun (WGS) entry which is preliminary data.</text>
</comment>
<feature type="compositionally biased region" description="Polar residues" evidence="1">
    <location>
        <begin position="1"/>
        <end position="28"/>
    </location>
</feature>
<keyword evidence="3" id="KW-1185">Reference proteome</keyword>
<evidence type="ECO:0008006" key="4">
    <source>
        <dbReference type="Google" id="ProtNLM"/>
    </source>
</evidence>
<dbReference type="STRING" id="53326.A0A016URS7"/>
<protein>
    <recommendedName>
        <fullName evidence="4">Endonuclease/exonuclease/phosphatase domain-containing protein</fullName>
    </recommendedName>
</protein>
<proteinExistence type="predicted"/>
<dbReference type="InterPro" id="IPR036691">
    <property type="entry name" value="Endo/exonu/phosph_ase_sf"/>
</dbReference>
<dbReference type="SUPFAM" id="SSF56219">
    <property type="entry name" value="DNase I-like"/>
    <property type="match status" value="1"/>
</dbReference>
<evidence type="ECO:0000313" key="3">
    <source>
        <dbReference type="Proteomes" id="UP000024635"/>
    </source>
</evidence>
<accession>A0A016URS7</accession>
<reference evidence="3" key="1">
    <citation type="journal article" date="2015" name="Nat. Genet.">
        <title>The genome and transcriptome of the zoonotic hookworm Ancylostoma ceylanicum identify infection-specific gene families.</title>
        <authorList>
            <person name="Schwarz E.M."/>
            <person name="Hu Y."/>
            <person name="Antoshechkin I."/>
            <person name="Miller M.M."/>
            <person name="Sternberg P.W."/>
            <person name="Aroian R.V."/>
        </authorList>
    </citation>
    <scope>NUCLEOTIDE SEQUENCE</scope>
    <source>
        <strain evidence="3">HY135</strain>
    </source>
</reference>
<sequence length="184" mass="19810">MAPTTSTTRLSPLQAVPAQSGSAGSANSRRQRNLRAVGYHRKRTRVSHLIACTYNCRSVSSAAQLSAIDEAQRIKYDVIGLSETKRKESLTCTWNNGTAVFLGAHKPGATSGGVGFIVAPNFTSATFYGYRLGVLTVSLSKDIDVSLIQAYAPTADRDEEEHDEFYSDLGDLVRSQKSLCCGNG</sequence>
<dbReference type="Gene3D" id="3.60.10.10">
    <property type="entry name" value="Endonuclease/exonuclease/phosphatase"/>
    <property type="match status" value="1"/>
</dbReference>
<name>A0A016URS7_9BILA</name>
<gene>
    <name evidence="2" type="primary">Acey_s0030.g2176</name>
    <name evidence="2" type="ORF">Y032_0030g2176</name>
</gene>
<dbReference type="Proteomes" id="UP000024635">
    <property type="component" value="Unassembled WGS sequence"/>
</dbReference>